<sequence length="245" mass="28244">MNRIFLLLFFFLTFTEIFAQDTKWEFASSLGIDMGGAIPIPLSEMPDDAKASPKLKPNLGIAFKRNINERWSLGTELSYHTLAVDAKVNVISQAFWADDRSYATYFSGEAYSSTELQFIEIPFTTYYYFNKRWSLVFGAYYSIMLNGRLETEGRNGWISADKNDTDTAPLPGTQNTTFDFNDELDNYDVGVLVGYQFKVGERVDLWGRFNVGFKSIFVPDFNNIDYEMYQFRFSTGVSFILWTRT</sequence>
<evidence type="ECO:0000313" key="2">
    <source>
        <dbReference type="EMBL" id="MCY1723312.1"/>
    </source>
</evidence>
<dbReference type="EMBL" id="JAPOHD010000068">
    <property type="protein sequence ID" value="MCY1723312.1"/>
    <property type="molecule type" value="Genomic_DNA"/>
</dbReference>
<feature type="domain" description="Outer membrane protein beta-barrel" evidence="1">
    <location>
        <begin position="18"/>
        <end position="217"/>
    </location>
</feature>
<proteinExistence type="predicted"/>
<evidence type="ECO:0000259" key="1">
    <source>
        <dbReference type="Pfam" id="PF13568"/>
    </source>
</evidence>
<name>A0A9X3J8Q8_9BACT</name>
<dbReference type="Pfam" id="PF13568">
    <property type="entry name" value="OMP_b-brl_2"/>
    <property type="match status" value="1"/>
</dbReference>
<dbReference type="AlphaFoldDB" id="A0A9X3J8Q8"/>
<evidence type="ECO:0000313" key="3">
    <source>
        <dbReference type="Proteomes" id="UP001145087"/>
    </source>
</evidence>
<dbReference type="Gene3D" id="2.40.160.60">
    <property type="entry name" value="Outer membrane protein transport protein (OMPP1/FadL/TodX)"/>
    <property type="match status" value="1"/>
</dbReference>
<reference evidence="2" key="1">
    <citation type="submission" date="2022-11" db="EMBL/GenBank/DDBJ databases">
        <title>Marilongibacter aestuarii gen. nov., sp. nov., isolated from tidal flat sediment.</title>
        <authorList>
            <person name="Jiayan W."/>
        </authorList>
    </citation>
    <scope>NUCLEOTIDE SEQUENCE</scope>
    <source>
        <strain evidence="2">Z1-6</strain>
    </source>
</reference>
<organism evidence="2 3">
    <name type="scientific">Draconibacterium aestuarii</name>
    <dbReference type="NCBI Taxonomy" id="2998507"/>
    <lineage>
        <taxon>Bacteria</taxon>
        <taxon>Pseudomonadati</taxon>
        <taxon>Bacteroidota</taxon>
        <taxon>Bacteroidia</taxon>
        <taxon>Marinilabiliales</taxon>
        <taxon>Prolixibacteraceae</taxon>
        <taxon>Draconibacterium</taxon>
    </lineage>
</organism>
<keyword evidence="3" id="KW-1185">Reference proteome</keyword>
<accession>A0A9X3J8Q8</accession>
<dbReference type="Proteomes" id="UP001145087">
    <property type="component" value="Unassembled WGS sequence"/>
</dbReference>
<gene>
    <name evidence="2" type="ORF">OU798_23380</name>
</gene>
<dbReference type="RefSeq" id="WP_343335638.1">
    <property type="nucleotide sequence ID" value="NZ_JAPOHD010000068.1"/>
</dbReference>
<protein>
    <submittedName>
        <fullName evidence="2">Outer membrane beta-barrel protein</fullName>
    </submittedName>
</protein>
<dbReference type="InterPro" id="IPR025665">
    <property type="entry name" value="Beta-barrel_OMP_2"/>
</dbReference>
<comment type="caution">
    <text evidence="2">The sequence shown here is derived from an EMBL/GenBank/DDBJ whole genome shotgun (WGS) entry which is preliminary data.</text>
</comment>